<protein>
    <submittedName>
        <fullName evidence="4">Regulatory protein BlaR1</fullName>
    </submittedName>
</protein>
<evidence type="ECO:0000259" key="3">
    <source>
        <dbReference type="Pfam" id="PF05569"/>
    </source>
</evidence>
<dbReference type="InterPro" id="IPR008756">
    <property type="entry name" value="Peptidase_M56"/>
</dbReference>
<keyword evidence="2" id="KW-0472">Membrane</keyword>
<accession>A0A5B9W6F8</accession>
<dbReference type="Proteomes" id="UP000324233">
    <property type="component" value="Chromosome"/>
</dbReference>
<dbReference type="Pfam" id="PF05569">
    <property type="entry name" value="Peptidase_M56"/>
    <property type="match status" value="1"/>
</dbReference>
<feature type="transmembrane region" description="Helical" evidence="2">
    <location>
        <begin position="664"/>
        <end position="685"/>
    </location>
</feature>
<evidence type="ECO:0000313" key="4">
    <source>
        <dbReference type="EMBL" id="QEH35804.1"/>
    </source>
</evidence>
<keyword evidence="2" id="KW-0812">Transmembrane</keyword>
<feature type="domain" description="Peptidase M56" evidence="3">
    <location>
        <begin position="8"/>
        <end position="321"/>
    </location>
</feature>
<dbReference type="RefSeq" id="WP_148595552.1">
    <property type="nucleotide sequence ID" value="NZ_CP042997.1"/>
</dbReference>
<dbReference type="EMBL" id="CP042997">
    <property type="protein sequence ID" value="QEH35804.1"/>
    <property type="molecule type" value="Genomic_DNA"/>
</dbReference>
<keyword evidence="2" id="KW-1133">Transmembrane helix</keyword>
<evidence type="ECO:0000256" key="2">
    <source>
        <dbReference type="SAM" id="Phobius"/>
    </source>
</evidence>
<feature type="transmembrane region" description="Helical" evidence="2">
    <location>
        <begin position="127"/>
        <end position="148"/>
    </location>
</feature>
<dbReference type="CDD" id="cd07341">
    <property type="entry name" value="M56_BlaR1_MecR1_like"/>
    <property type="match status" value="1"/>
</dbReference>
<sequence>MDALLRALLANAILVTLLAPAVLVVDMVVRRPALTHAIWVLLLLKLLLPPLSTDWLAPRLSPRWPGVDSSPGGRGVPRHPDETASPAPGAGGQASGAAEEEARAYPRAVRPAILSAAQWAPDRWPTIVAAAWGAISAAWLAIVLARLAGASARLKDARQAPQPLQERARQLAEKLGIRPDQAPGIRLIPGAVSPLLWAAGGRPRILIPSDFWGLLDEPKQDALLVHELAHFRRRDHLVRLLELAVTTLYWWCPAVWWARRELHDAEEHCCDAWVLWALPGSSRAYSAALLDAVDFLSESGPLPAGASGLGEVGRIRSRLAAIMRGGTPRVLSRLGVGAMACVAAAVIPLRSPDYHARTYRITDLGSLGGPATYPMRINDRGQVAGYSMTPSGAFRMFRTAPGRPIDRATDVVGGRVREPEYATDHYGIFPRTELRTDALDMDLDERGEVRAGMPIARRGLIARGDAPWDDDATRVRDVNDAGEAVGDLDLRLPIPDLPGMLQPARHAFRAAPNRPIDPSTDDLGTLGGRQSQGAGINNMGQVVGRAQIARRLPGHDEFVSEGWRPFLHDGTRMVDLNAFIPEGAGWYLLAATDINDRGQIVGTGLRVLRRASPADMEERGYIRREVVSELTGMRDRCGMAFGEVLTLASPHGFVLTPVPEPSQLVLLAIGSAACGLAFTGFHSLGGRRALDRPWRKEVTALRQRLQRLWLLANRPLF</sequence>
<dbReference type="OrthoDB" id="291597at2"/>
<dbReference type="Gene3D" id="3.30.2010.10">
    <property type="entry name" value="Metalloproteases ('zincins'), catalytic domain"/>
    <property type="match status" value="1"/>
</dbReference>
<gene>
    <name evidence="4" type="primary">blaR1_7</name>
    <name evidence="4" type="ORF">OJF2_43610</name>
</gene>
<keyword evidence="5" id="KW-1185">Reference proteome</keyword>
<evidence type="ECO:0000313" key="5">
    <source>
        <dbReference type="Proteomes" id="UP000324233"/>
    </source>
</evidence>
<dbReference type="AlphaFoldDB" id="A0A5B9W6F8"/>
<dbReference type="PANTHER" id="PTHR34978">
    <property type="entry name" value="POSSIBLE SENSOR-TRANSDUCER PROTEIN BLAR"/>
    <property type="match status" value="1"/>
</dbReference>
<reference evidence="4 5" key="1">
    <citation type="submission" date="2019-08" db="EMBL/GenBank/DDBJ databases">
        <title>Deep-cultivation of Planctomycetes and their phenomic and genomic characterization uncovers novel biology.</title>
        <authorList>
            <person name="Wiegand S."/>
            <person name="Jogler M."/>
            <person name="Boedeker C."/>
            <person name="Pinto D."/>
            <person name="Vollmers J."/>
            <person name="Rivas-Marin E."/>
            <person name="Kohn T."/>
            <person name="Peeters S.H."/>
            <person name="Heuer A."/>
            <person name="Rast P."/>
            <person name="Oberbeckmann S."/>
            <person name="Bunk B."/>
            <person name="Jeske O."/>
            <person name="Meyerdierks A."/>
            <person name="Storesund J.E."/>
            <person name="Kallscheuer N."/>
            <person name="Luecker S."/>
            <person name="Lage O.M."/>
            <person name="Pohl T."/>
            <person name="Merkel B.J."/>
            <person name="Hornburger P."/>
            <person name="Mueller R.-W."/>
            <person name="Bruemmer F."/>
            <person name="Labrenz M."/>
            <person name="Spormann A.M."/>
            <person name="Op den Camp H."/>
            <person name="Overmann J."/>
            <person name="Amann R."/>
            <person name="Jetten M.S.M."/>
            <person name="Mascher T."/>
            <person name="Medema M.H."/>
            <person name="Devos D.P."/>
            <person name="Kaster A.-K."/>
            <person name="Ovreas L."/>
            <person name="Rohde M."/>
            <person name="Galperin M.Y."/>
            <person name="Jogler C."/>
        </authorList>
    </citation>
    <scope>NUCLEOTIDE SEQUENCE [LARGE SCALE GENOMIC DNA]</scope>
    <source>
        <strain evidence="4 5">OJF2</strain>
    </source>
</reference>
<dbReference type="PANTHER" id="PTHR34978:SF3">
    <property type="entry name" value="SLR0241 PROTEIN"/>
    <property type="match status" value="1"/>
</dbReference>
<dbReference type="KEGG" id="agv:OJF2_43610"/>
<proteinExistence type="predicted"/>
<name>A0A5B9W6F8_9BACT</name>
<evidence type="ECO:0000256" key="1">
    <source>
        <dbReference type="SAM" id="MobiDB-lite"/>
    </source>
</evidence>
<feature type="region of interest" description="Disordered" evidence="1">
    <location>
        <begin position="65"/>
        <end position="101"/>
    </location>
</feature>
<dbReference type="InterPro" id="IPR052173">
    <property type="entry name" value="Beta-lactam_resp_regulator"/>
</dbReference>
<organism evidence="4 5">
    <name type="scientific">Aquisphaera giovannonii</name>
    <dbReference type="NCBI Taxonomy" id="406548"/>
    <lineage>
        <taxon>Bacteria</taxon>
        <taxon>Pseudomonadati</taxon>
        <taxon>Planctomycetota</taxon>
        <taxon>Planctomycetia</taxon>
        <taxon>Isosphaerales</taxon>
        <taxon>Isosphaeraceae</taxon>
        <taxon>Aquisphaera</taxon>
    </lineage>
</organism>
<feature type="transmembrane region" description="Helical" evidence="2">
    <location>
        <begin position="6"/>
        <end position="25"/>
    </location>
</feature>